<feature type="domain" description="SCP" evidence="2">
    <location>
        <begin position="34"/>
        <end position="185"/>
    </location>
</feature>
<organism evidence="3 4">
    <name type="scientific">Ancylostoma ceylanicum</name>
    <dbReference type="NCBI Taxonomy" id="53326"/>
    <lineage>
        <taxon>Eukaryota</taxon>
        <taxon>Metazoa</taxon>
        <taxon>Ecdysozoa</taxon>
        <taxon>Nematoda</taxon>
        <taxon>Chromadorea</taxon>
        <taxon>Rhabditida</taxon>
        <taxon>Rhabditina</taxon>
        <taxon>Rhabditomorpha</taxon>
        <taxon>Strongyloidea</taxon>
        <taxon>Ancylostomatidae</taxon>
        <taxon>Ancylostomatinae</taxon>
        <taxon>Ancylostoma</taxon>
    </lineage>
</organism>
<proteinExistence type="predicted"/>
<gene>
    <name evidence="3" type="primary">Acey_s0066.g3774</name>
    <name evidence="3" type="synonym">ASP-s0066.g3774</name>
    <name evidence="3" type="ORF">Y032_0066g3774</name>
</gene>
<accession>A0A016U1H4</accession>
<dbReference type="Gene3D" id="3.40.33.10">
    <property type="entry name" value="CAP"/>
    <property type="match status" value="2"/>
</dbReference>
<name>A0A016U1H4_9BILA</name>
<sequence length="444" mass="49803">MGIFTAAISALLLCCFSSLIEATAFGCKGMTSDADRERILNIHNQYRVNLTKGTTVTADKSKKNLPTAKNMYELKWDCDLEAKAEDAMNMTCKYAARRKYSTYGHSIGDWSFCPKYNKPLAAIGVQKLLEGWWMEGISFDTVERRFDSYSETNFVNMASGRNTKIGCAVKMRGNVANVYCLYDLPMREGSLVYEAGNGCKTDSDCTTYKNSTCRPSGLCYGVPEPGYKEKSEALETNCGNESVTGMTDEIRNYFLDTHNQFRSSVARGLEPDALGDFTPKAKKMIKLGYDCYLERVALRTATCPPVRADQKLFFWNMHNVSDSSMSNMDAAKEAMNSWMSQIRRNGLGPANVFTEYEYWRASNPYYGFFAPIEDYVNMVLDNNDRLGCIIQDCNNSKYVHCFLGPRKTEPMGKKIYEVGTPCTKNSDCTGNVECLVKEGLCTAP</sequence>
<dbReference type="InterPro" id="IPR035940">
    <property type="entry name" value="CAP_sf"/>
</dbReference>
<evidence type="ECO:0000259" key="2">
    <source>
        <dbReference type="SMART" id="SM00198"/>
    </source>
</evidence>
<feature type="signal peptide" evidence="1">
    <location>
        <begin position="1"/>
        <end position="22"/>
    </location>
</feature>
<dbReference type="PANTHER" id="PTHR10334">
    <property type="entry name" value="CYSTEINE-RICH SECRETORY PROTEIN-RELATED"/>
    <property type="match status" value="1"/>
</dbReference>
<evidence type="ECO:0000313" key="4">
    <source>
        <dbReference type="Proteomes" id="UP000024635"/>
    </source>
</evidence>
<evidence type="ECO:0000313" key="3">
    <source>
        <dbReference type="EMBL" id="EYC08453.1"/>
    </source>
</evidence>
<dbReference type="OrthoDB" id="414826at2759"/>
<evidence type="ECO:0000256" key="1">
    <source>
        <dbReference type="SAM" id="SignalP"/>
    </source>
</evidence>
<reference evidence="4" key="1">
    <citation type="journal article" date="2015" name="Nat. Genet.">
        <title>The genome and transcriptome of the zoonotic hookworm Ancylostoma ceylanicum identify infection-specific gene families.</title>
        <authorList>
            <person name="Schwarz E.M."/>
            <person name="Hu Y."/>
            <person name="Antoshechkin I."/>
            <person name="Miller M.M."/>
            <person name="Sternberg P.W."/>
            <person name="Aroian R.V."/>
        </authorList>
    </citation>
    <scope>NUCLEOTIDE SEQUENCE</scope>
    <source>
        <strain evidence="4">HY135</strain>
    </source>
</reference>
<feature type="domain" description="SCP" evidence="2">
    <location>
        <begin position="249"/>
        <end position="410"/>
    </location>
</feature>
<dbReference type="SMART" id="SM00198">
    <property type="entry name" value="SCP"/>
    <property type="match status" value="2"/>
</dbReference>
<keyword evidence="1" id="KW-0732">Signal</keyword>
<dbReference type="InterPro" id="IPR001283">
    <property type="entry name" value="CRISP-related"/>
</dbReference>
<dbReference type="AlphaFoldDB" id="A0A016U1H4"/>
<comment type="caution">
    <text evidence="3">The sequence shown here is derived from an EMBL/GenBank/DDBJ whole genome shotgun (WGS) entry which is preliminary data.</text>
</comment>
<keyword evidence="4" id="KW-1185">Reference proteome</keyword>
<dbReference type="SUPFAM" id="SSF55797">
    <property type="entry name" value="PR-1-like"/>
    <property type="match status" value="2"/>
</dbReference>
<protein>
    <recommendedName>
        <fullName evidence="2">SCP domain-containing protein</fullName>
    </recommendedName>
</protein>
<dbReference type="EMBL" id="JARK01001402">
    <property type="protein sequence ID" value="EYC08453.1"/>
    <property type="molecule type" value="Genomic_DNA"/>
</dbReference>
<dbReference type="STRING" id="53326.A0A016U1H4"/>
<feature type="chain" id="PRO_5001491828" description="SCP domain-containing protein" evidence="1">
    <location>
        <begin position="23"/>
        <end position="444"/>
    </location>
</feature>
<dbReference type="Proteomes" id="UP000024635">
    <property type="component" value="Unassembled WGS sequence"/>
</dbReference>
<dbReference type="InterPro" id="IPR014044">
    <property type="entry name" value="CAP_dom"/>
</dbReference>
<dbReference type="CDD" id="cd05380">
    <property type="entry name" value="CAP_euk"/>
    <property type="match status" value="2"/>
</dbReference>
<dbReference type="Pfam" id="PF00188">
    <property type="entry name" value="CAP"/>
    <property type="match status" value="2"/>
</dbReference>